<dbReference type="GO" id="GO:0045332">
    <property type="term" value="P:phospholipid translocation"/>
    <property type="evidence" value="ECO:0007669"/>
    <property type="project" value="TreeGrafter"/>
</dbReference>
<feature type="compositionally biased region" description="Low complexity" evidence="8">
    <location>
        <begin position="69"/>
        <end position="84"/>
    </location>
</feature>
<dbReference type="GO" id="GO:0005802">
    <property type="term" value="C:trans-Golgi network"/>
    <property type="evidence" value="ECO:0007669"/>
    <property type="project" value="TreeGrafter"/>
</dbReference>
<dbReference type="GO" id="GO:0042147">
    <property type="term" value="P:retrograde transport, endosome to Golgi"/>
    <property type="evidence" value="ECO:0007669"/>
    <property type="project" value="TreeGrafter"/>
</dbReference>
<dbReference type="Gene3D" id="1.20.1280.290">
    <property type="match status" value="2"/>
</dbReference>
<gene>
    <name evidence="10" type="primary">SLC66A2</name>
</gene>
<keyword evidence="2 9" id="KW-0812">Transmembrane</keyword>
<dbReference type="GO" id="GO:0005829">
    <property type="term" value="C:cytosol"/>
    <property type="evidence" value="ECO:0007669"/>
    <property type="project" value="GOC"/>
</dbReference>
<feature type="transmembrane region" description="Helical" evidence="9">
    <location>
        <begin position="423"/>
        <end position="443"/>
    </location>
</feature>
<feature type="compositionally biased region" description="Basic residues" evidence="8">
    <location>
        <begin position="126"/>
        <end position="141"/>
    </location>
</feature>
<evidence type="ECO:0000256" key="1">
    <source>
        <dbReference type="ARBA" id="ARBA00004141"/>
    </source>
</evidence>
<dbReference type="FunFam" id="1.20.1280.290:FF:000008">
    <property type="entry name" value="PQ-loop repeat-containing protein 1"/>
    <property type="match status" value="1"/>
</dbReference>
<keyword evidence="3" id="KW-0677">Repeat</keyword>
<evidence type="ECO:0000256" key="2">
    <source>
        <dbReference type="ARBA" id="ARBA00022692"/>
    </source>
</evidence>
<feature type="transmembrane region" description="Helical" evidence="9">
    <location>
        <begin position="286"/>
        <end position="307"/>
    </location>
</feature>
<feature type="compositionally biased region" description="Low complexity" evidence="8">
    <location>
        <begin position="26"/>
        <end position="43"/>
    </location>
</feature>
<dbReference type="AlphaFoldDB" id="A0A674HRG9"/>
<protein>
    <recommendedName>
        <fullName evidence="6">Solute carrier family 66 member 2</fullName>
    </recommendedName>
    <alternativeName>
        <fullName evidence="7">PQ-loop repeat-containing protein 1</fullName>
    </alternativeName>
</protein>
<dbReference type="InParanoid" id="A0A674HRG9"/>
<keyword evidence="4 9" id="KW-1133">Transmembrane helix</keyword>
<feature type="compositionally biased region" description="Basic and acidic residues" evidence="8">
    <location>
        <begin position="1"/>
        <end position="19"/>
    </location>
</feature>
<proteinExistence type="predicted"/>
<dbReference type="Ensembl" id="ENSTGUT00000027057.1">
    <property type="protein sequence ID" value="ENSTGUP00000036916.1"/>
    <property type="gene ID" value="ENSTGUG00000023857.1"/>
</dbReference>
<dbReference type="PANTHER" id="PTHR14856">
    <property type="entry name" value="PQ-LOOP REPEAT-CONTAINING PROTEIN 1-LIKE PROTEIN"/>
    <property type="match status" value="1"/>
</dbReference>
<feature type="transmembrane region" description="Helical" evidence="9">
    <location>
        <begin position="398"/>
        <end position="417"/>
    </location>
</feature>
<dbReference type="SMART" id="SM00679">
    <property type="entry name" value="CTNS"/>
    <property type="match status" value="2"/>
</dbReference>
<dbReference type="GO" id="GO:0016020">
    <property type="term" value="C:membrane"/>
    <property type="evidence" value="ECO:0007669"/>
    <property type="project" value="UniProtKB-SubCell"/>
</dbReference>
<feature type="compositionally biased region" description="Low complexity" evidence="8">
    <location>
        <begin position="229"/>
        <end position="238"/>
    </location>
</feature>
<accession>A0A674HRG9</accession>
<feature type="transmembrane region" description="Helical" evidence="9">
    <location>
        <begin position="347"/>
        <end position="365"/>
    </location>
</feature>
<organism evidence="10 11">
    <name type="scientific">Taeniopygia guttata</name>
    <name type="common">Zebra finch</name>
    <name type="synonym">Poephila guttata</name>
    <dbReference type="NCBI Taxonomy" id="59729"/>
    <lineage>
        <taxon>Eukaryota</taxon>
        <taxon>Metazoa</taxon>
        <taxon>Chordata</taxon>
        <taxon>Craniata</taxon>
        <taxon>Vertebrata</taxon>
        <taxon>Euteleostomi</taxon>
        <taxon>Archelosauria</taxon>
        <taxon>Archosauria</taxon>
        <taxon>Dinosauria</taxon>
        <taxon>Saurischia</taxon>
        <taxon>Theropoda</taxon>
        <taxon>Coelurosauria</taxon>
        <taxon>Aves</taxon>
        <taxon>Neognathae</taxon>
        <taxon>Neoaves</taxon>
        <taxon>Telluraves</taxon>
        <taxon>Australaves</taxon>
        <taxon>Passeriformes</taxon>
        <taxon>Passeroidea</taxon>
        <taxon>Estrildidae</taxon>
        <taxon>Estrildinae</taxon>
        <taxon>Taeniopygia</taxon>
    </lineage>
</organism>
<evidence type="ECO:0000256" key="6">
    <source>
        <dbReference type="ARBA" id="ARBA00040648"/>
    </source>
</evidence>
<feature type="region of interest" description="Disordered" evidence="8">
    <location>
        <begin position="1"/>
        <end position="245"/>
    </location>
</feature>
<evidence type="ECO:0000313" key="11">
    <source>
        <dbReference type="Proteomes" id="UP000007754"/>
    </source>
</evidence>
<evidence type="ECO:0000256" key="4">
    <source>
        <dbReference type="ARBA" id="ARBA00022989"/>
    </source>
</evidence>
<dbReference type="GO" id="GO:0005768">
    <property type="term" value="C:endosome"/>
    <property type="evidence" value="ECO:0007669"/>
    <property type="project" value="TreeGrafter"/>
</dbReference>
<comment type="subcellular location">
    <subcellularLocation>
        <location evidence="1">Membrane</location>
        <topology evidence="1">Multi-pass membrane protein</topology>
    </subcellularLocation>
</comment>
<reference evidence="10 11" key="1">
    <citation type="journal article" date="2010" name="Nature">
        <title>The genome of a songbird.</title>
        <authorList>
            <person name="Warren W.C."/>
            <person name="Clayton D.F."/>
            <person name="Ellegren H."/>
            <person name="Arnold A.P."/>
            <person name="Hillier L.W."/>
            <person name="Kunstner A."/>
            <person name="Searle S."/>
            <person name="White S."/>
            <person name="Vilella A.J."/>
            <person name="Fairley S."/>
            <person name="Heger A."/>
            <person name="Kong L."/>
            <person name="Ponting C.P."/>
            <person name="Jarvis E.D."/>
            <person name="Mello C.V."/>
            <person name="Minx P."/>
            <person name="Lovell P."/>
            <person name="Velho T.A."/>
            <person name="Ferris M."/>
            <person name="Balakrishnan C.N."/>
            <person name="Sinha S."/>
            <person name="Blatti C."/>
            <person name="London S.E."/>
            <person name="Li Y."/>
            <person name="Lin Y.C."/>
            <person name="George J."/>
            <person name="Sweedler J."/>
            <person name="Southey B."/>
            <person name="Gunaratne P."/>
            <person name="Watson M."/>
            <person name="Nam K."/>
            <person name="Backstrom N."/>
            <person name="Smeds L."/>
            <person name="Nabholz B."/>
            <person name="Itoh Y."/>
            <person name="Whitney O."/>
            <person name="Pfenning A.R."/>
            <person name="Howard J."/>
            <person name="Volker M."/>
            <person name="Skinner B.M."/>
            <person name="Griffin D.K."/>
            <person name="Ye L."/>
            <person name="McLaren W.M."/>
            <person name="Flicek P."/>
            <person name="Quesada V."/>
            <person name="Velasco G."/>
            <person name="Lopez-Otin C."/>
            <person name="Puente X.S."/>
            <person name="Olender T."/>
            <person name="Lancet D."/>
            <person name="Smit A.F."/>
            <person name="Hubley R."/>
            <person name="Konkel M.K."/>
            <person name="Walker J.A."/>
            <person name="Batzer M.A."/>
            <person name="Gu W."/>
            <person name="Pollock D.D."/>
            <person name="Chen L."/>
            <person name="Cheng Z."/>
            <person name="Eichler E.E."/>
            <person name="Stapley J."/>
            <person name="Slate J."/>
            <person name="Ekblom R."/>
            <person name="Birkhead T."/>
            <person name="Burke T."/>
            <person name="Burt D."/>
            <person name="Scharff C."/>
            <person name="Adam I."/>
            <person name="Richard H."/>
            <person name="Sultan M."/>
            <person name="Soldatov A."/>
            <person name="Lehrach H."/>
            <person name="Edwards S.V."/>
            <person name="Yang S.P."/>
            <person name="Li X."/>
            <person name="Graves T."/>
            <person name="Fulton L."/>
            <person name="Nelson J."/>
            <person name="Chinwalla A."/>
            <person name="Hou S."/>
            <person name="Mardis E.R."/>
            <person name="Wilson R.K."/>
        </authorList>
    </citation>
    <scope>NUCLEOTIDE SEQUENCE [LARGE SCALE GENOMIC DNA]</scope>
</reference>
<evidence type="ECO:0000313" key="10">
    <source>
        <dbReference type="Ensembl" id="ENSTGUP00000036916.1"/>
    </source>
</evidence>
<feature type="compositionally biased region" description="Basic and acidic residues" evidence="8">
    <location>
        <begin position="113"/>
        <end position="125"/>
    </location>
</feature>
<dbReference type="InterPro" id="IPR006603">
    <property type="entry name" value="PQ-loop_rpt"/>
</dbReference>
<dbReference type="PANTHER" id="PTHR14856:SF10">
    <property type="entry name" value="SOLUTE CARRIER FAMILY 66 MEMBER 2"/>
    <property type="match status" value="1"/>
</dbReference>
<sequence>LSEARGGERGQVRSGEPSRPRHPAAARRVPVPPVGGSAVGGARARARCRRSPPEEGAAPALIGGGGAAPGASRAAPAAAARPRSGAGGWRRRRPELGEQVRGAGGRPRLSVGRGERGWAREAEKPPRRRGPGPGRGWRRSRVSAPCPVALSDGTARLPCRGRACPVERRAGSGAGPEAGAGTDPTRPRQGGGPGSPAPGWQRQEPPSAEPGSRPVPFPRSWPRGRGRSHGAASRPGARPWLEPAPAGELRRGTLSLRASLSPSGSPRAPGMEPGGLEWLLVPMQQLVSWGAAGAMVFGGVVPYIPQYRDIRRTQNAEGFSTYVCLVLLVANILRILFWFGRRFESPLLWQSIIMIITMLLMLKLCTEIRVSNELNVKRRSFADFDLNYFWHWSKFTDYVQCVLTFTGVTGYITYLWLDSSLFVETLGFLAVFTEAMLGVPQLYRNYQNRSTEGMSIKMVLMWTSGDTFKTVYFILNQAPFQFSICGLLQLLLESCLGLLSHTGSTHRESAATVPDPTGDCKWADAYSLPCQK</sequence>
<dbReference type="FunFam" id="1.20.1280.290:FF:000005">
    <property type="entry name" value="PQ-loop repeat-containing protein 1"/>
    <property type="match status" value="1"/>
</dbReference>
<evidence type="ECO:0000256" key="9">
    <source>
        <dbReference type="SAM" id="Phobius"/>
    </source>
</evidence>
<evidence type="ECO:0000256" key="5">
    <source>
        <dbReference type="ARBA" id="ARBA00023136"/>
    </source>
</evidence>
<reference evidence="10" key="2">
    <citation type="submission" date="2025-08" db="UniProtKB">
        <authorList>
            <consortium name="Ensembl"/>
        </authorList>
    </citation>
    <scope>IDENTIFICATION</scope>
</reference>
<dbReference type="Pfam" id="PF04193">
    <property type="entry name" value="PQ-loop"/>
    <property type="match status" value="2"/>
</dbReference>
<reference evidence="10" key="3">
    <citation type="submission" date="2025-09" db="UniProtKB">
        <authorList>
            <consortium name="Ensembl"/>
        </authorList>
    </citation>
    <scope>IDENTIFICATION</scope>
</reference>
<feature type="transmembrane region" description="Helical" evidence="9">
    <location>
        <begin position="319"/>
        <end position="341"/>
    </location>
</feature>
<keyword evidence="11" id="KW-1185">Reference proteome</keyword>
<evidence type="ECO:0000256" key="7">
    <source>
        <dbReference type="ARBA" id="ARBA00043159"/>
    </source>
</evidence>
<dbReference type="GeneTree" id="ENSGT00390000002381"/>
<keyword evidence="5 9" id="KW-0472">Membrane</keyword>
<evidence type="ECO:0000256" key="8">
    <source>
        <dbReference type="SAM" id="MobiDB-lite"/>
    </source>
</evidence>
<evidence type="ECO:0000256" key="3">
    <source>
        <dbReference type="ARBA" id="ARBA00022737"/>
    </source>
</evidence>
<dbReference type="InterPro" id="IPR052241">
    <property type="entry name" value="SLC66/Scramblase_ANY1"/>
</dbReference>
<dbReference type="Proteomes" id="UP000007754">
    <property type="component" value="Chromosome 2"/>
</dbReference>
<name>A0A674HRG9_TAEGU</name>